<keyword evidence="3" id="KW-1185">Reference proteome</keyword>
<accession>A0A1D3TYJ3</accession>
<dbReference type="InterPro" id="IPR010982">
    <property type="entry name" value="Lambda_DNA-bd_dom_sf"/>
</dbReference>
<dbReference type="InterPro" id="IPR001387">
    <property type="entry name" value="Cro/C1-type_HTH"/>
</dbReference>
<evidence type="ECO:0000313" key="2">
    <source>
        <dbReference type="EMBL" id="SCP99548.1"/>
    </source>
</evidence>
<evidence type="ECO:0000259" key="1">
    <source>
        <dbReference type="Pfam" id="PF13443"/>
    </source>
</evidence>
<evidence type="ECO:0000313" key="3">
    <source>
        <dbReference type="Proteomes" id="UP000199315"/>
    </source>
</evidence>
<dbReference type="OrthoDB" id="9807880at2"/>
<organism evidence="2 3">
    <name type="scientific">Anaerobium acetethylicum</name>
    <dbReference type="NCBI Taxonomy" id="1619234"/>
    <lineage>
        <taxon>Bacteria</taxon>
        <taxon>Bacillati</taxon>
        <taxon>Bacillota</taxon>
        <taxon>Clostridia</taxon>
        <taxon>Lachnospirales</taxon>
        <taxon>Lachnospiraceae</taxon>
        <taxon>Anaerobium</taxon>
    </lineage>
</organism>
<dbReference type="GO" id="GO:0003677">
    <property type="term" value="F:DNA binding"/>
    <property type="evidence" value="ECO:0007669"/>
    <property type="project" value="UniProtKB-KW"/>
</dbReference>
<dbReference type="AlphaFoldDB" id="A0A1D3TYJ3"/>
<dbReference type="Proteomes" id="UP000199315">
    <property type="component" value="Unassembled WGS sequence"/>
</dbReference>
<dbReference type="EMBL" id="FMKA01000046">
    <property type="protein sequence ID" value="SCP99548.1"/>
    <property type="molecule type" value="Genomic_DNA"/>
</dbReference>
<protein>
    <submittedName>
        <fullName evidence="2">DNA-binding transcriptional regulator, XRE family</fullName>
    </submittedName>
</protein>
<dbReference type="STRING" id="1619234.SAMN05421730_10461"/>
<dbReference type="Pfam" id="PF13443">
    <property type="entry name" value="HTH_26"/>
    <property type="match status" value="1"/>
</dbReference>
<name>A0A1D3TYJ3_9FIRM</name>
<dbReference type="SUPFAM" id="SSF47413">
    <property type="entry name" value="lambda repressor-like DNA-binding domains"/>
    <property type="match status" value="1"/>
</dbReference>
<dbReference type="Gene3D" id="1.10.260.40">
    <property type="entry name" value="lambda repressor-like DNA-binding domains"/>
    <property type="match status" value="1"/>
</dbReference>
<sequence length="68" mass="7901">MISYAPFWATLKEKNISTYQLVTEYHISRSLIDKLKHDKGLTTSTLNELCKILHCQLNGIAEYIEDKE</sequence>
<gene>
    <name evidence="2" type="ORF">SAMN05421730_10461</name>
</gene>
<keyword evidence="2" id="KW-0238">DNA-binding</keyword>
<reference evidence="2 3" key="1">
    <citation type="submission" date="2016-09" db="EMBL/GenBank/DDBJ databases">
        <authorList>
            <person name="Capua I."/>
            <person name="De Benedictis P."/>
            <person name="Joannis T."/>
            <person name="Lombin L.H."/>
            <person name="Cattoli G."/>
        </authorList>
    </citation>
    <scope>NUCLEOTIDE SEQUENCE [LARGE SCALE GENOMIC DNA]</scope>
    <source>
        <strain evidence="2 3">GluBS11</strain>
    </source>
</reference>
<proteinExistence type="predicted"/>
<feature type="domain" description="HTH cro/C1-type" evidence="1">
    <location>
        <begin position="8"/>
        <end position="66"/>
    </location>
</feature>